<sequence length="56" mass="5645">PSAAVKLASSLYIAFRPVPVALGTGDALLAAVTTSPVVVATSEPTYYLQGPSQALL</sequence>
<proteinExistence type="predicted"/>
<evidence type="ECO:0000313" key="1">
    <source>
        <dbReference type="EMBL" id="MCI83384.1"/>
    </source>
</evidence>
<feature type="non-terminal residue" evidence="1">
    <location>
        <position position="56"/>
    </location>
</feature>
<organism evidence="1 2">
    <name type="scientific">Trifolium medium</name>
    <dbReference type="NCBI Taxonomy" id="97028"/>
    <lineage>
        <taxon>Eukaryota</taxon>
        <taxon>Viridiplantae</taxon>
        <taxon>Streptophyta</taxon>
        <taxon>Embryophyta</taxon>
        <taxon>Tracheophyta</taxon>
        <taxon>Spermatophyta</taxon>
        <taxon>Magnoliopsida</taxon>
        <taxon>eudicotyledons</taxon>
        <taxon>Gunneridae</taxon>
        <taxon>Pentapetalae</taxon>
        <taxon>rosids</taxon>
        <taxon>fabids</taxon>
        <taxon>Fabales</taxon>
        <taxon>Fabaceae</taxon>
        <taxon>Papilionoideae</taxon>
        <taxon>50 kb inversion clade</taxon>
        <taxon>NPAAA clade</taxon>
        <taxon>Hologalegina</taxon>
        <taxon>IRL clade</taxon>
        <taxon>Trifolieae</taxon>
        <taxon>Trifolium</taxon>
    </lineage>
</organism>
<keyword evidence="2" id="KW-1185">Reference proteome</keyword>
<comment type="caution">
    <text evidence="1">The sequence shown here is derived from an EMBL/GenBank/DDBJ whole genome shotgun (WGS) entry which is preliminary data.</text>
</comment>
<accession>A0A392V553</accession>
<feature type="non-terminal residue" evidence="1">
    <location>
        <position position="1"/>
    </location>
</feature>
<dbReference type="AlphaFoldDB" id="A0A392V553"/>
<dbReference type="Proteomes" id="UP000265520">
    <property type="component" value="Unassembled WGS sequence"/>
</dbReference>
<reference evidence="1 2" key="1">
    <citation type="journal article" date="2018" name="Front. Plant Sci.">
        <title>Red Clover (Trifolium pratense) and Zigzag Clover (T. medium) - A Picture of Genomic Similarities and Differences.</title>
        <authorList>
            <person name="Dluhosova J."/>
            <person name="Istvanek J."/>
            <person name="Nedelnik J."/>
            <person name="Repkova J."/>
        </authorList>
    </citation>
    <scope>NUCLEOTIDE SEQUENCE [LARGE SCALE GENOMIC DNA]</scope>
    <source>
        <strain evidence="2">cv. 10/8</strain>
        <tissue evidence="1">Leaf</tissue>
    </source>
</reference>
<dbReference type="EMBL" id="LXQA011065778">
    <property type="protein sequence ID" value="MCI83384.1"/>
    <property type="molecule type" value="Genomic_DNA"/>
</dbReference>
<evidence type="ECO:0000313" key="2">
    <source>
        <dbReference type="Proteomes" id="UP000265520"/>
    </source>
</evidence>
<name>A0A392V553_9FABA</name>
<protein>
    <submittedName>
        <fullName evidence="1">Uncharacterized protein</fullName>
    </submittedName>
</protein>